<keyword evidence="3" id="KW-0238">DNA-binding</keyword>
<evidence type="ECO:0000256" key="4">
    <source>
        <dbReference type="ARBA" id="ARBA00023163"/>
    </source>
</evidence>
<dbReference type="PROSITE" id="PS51294">
    <property type="entry name" value="HTH_MYB"/>
    <property type="match status" value="1"/>
</dbReference>
<evidence type="ECO:0000256" key="1">
    <source>
        <dbReference type="ARBA" id="ARBA00004123"/>
    </source>
</evidence>
<dbReference type="PANTHER" id="PTHR44042">
    <property type="entry name" value="DUPLICATED HOMEODOMAIN-LIKE SUPERFAMILY PROTEIN-RELATED"/>
    <property type="match status" value="1"/>
</dbReference>
<feature type="domain" description="Myb-like" evidence="7">
    <location>
        <begin position="3"/>
        <end position="59"/>
    </location>
</feature>
<dbReference type="GO" id="GO:0009908">
    <property type="term" value="P:flower development"/>
    <property type="evidence" value="ECO:0007669"/>
    <property type="project" value="UniProtKB-ARBA"/>
</dbReference>
<dbReference type="GO" id="GO:0005634">
    <property type="term" value="C:nucleus"/>
    <property type="evidence" value="ECO:0007669"/>
    <property type="project" value="UniProtKB-SubCell"/>
</dbReference>
<feature type="domain" description="Myb-like" evidence="7">
    <location>
        <begin position="116"/>
        <end position="168"/>
    </location>
</feature>
<evidence type="ECO:0000259" key="8">
    <source>
        <dbReference type="PROSITE" id="PS51293"/>
    </source>
</evidence>
<dbReference type="InterPro" id="IPR017884">
    <property type="entry name" value="SANT_dom"/>
</dbReference>
<comment type="subcellular location">
    <subcellularLocation>
        <location evidence="1">Nucleus</location>
    </subcellularLocation>
</comment>
<feature type="compositionally biased region" description="Polar residues" evidence="6">
    <location>
        <begin position="201"/>
        <end position="214"/>
    </location>
</feature>
<evidence type="ECO:0000259" key="7">
    <source>
        <dbReference type="PROSITE" id="PS50090"/>
    </source>
</evidence>
<dbReference type="SUPFAM" id="SSF46689">
    <property type="entry name" value="Homeodomain-like"/>
    <property type="match status" value="2"/>
</dbReference>
<dbReference type="PROSITE" id="PS51293">
    <property type="entry name" value="SANT"/>
    <property type="match status" value="1"/>
</dbReference>
<dbReference type="PROSITE" id="PS50090">
    <property type="entry name" value="MYB_LIKE"/>
    <property type="match status" value="2"/>
</dbReference>
<dbReference type="EMBL" id="JAUHHV010000005">
    <property type="protein sequence ID" value="KAK1425446.1"/>
    <property type="molecule type" value="Genomic_DNA"/>
</dbReference>
<dbReference type="AlphaFoldDB" id="A0AAD8NYJ2"/>
<feature type="region of interest" description="Disordered" evidence="6">
    <location>
        <begin position="242"/>
        <end position="264"/>
    </location>
</feature>
<organism evidence="10 11">
    <name type="scientific">Tagetes erecta</name>
    <name type="common">African marigold</name>
    <dbReference type="NCBI Taxonomy" id="13708"/>
    <lineage>
        <taxon>Eukaryota</taxon>
        <taxon>Viridiplantae</taxon>
        <taxon>Streptophyta</taxon>
        <taxon>Embryophyta</taxon>
        <taxon>Tracheophyta</taxon>
        <taxon>Spermatophyta</taxon>
        <taxon>Magnoliopsida</taxon>
        <taxon>eudicotyledons</taxon>
        <taxon>Gunneridae</taxon>
        <taxon>Pentapetalae</taxon>
        <taxon>asterids</taxon>
        <taxon>campanulids</taxon>
        <taxon>Asterales</taxon>
        <taxon>Asteraceae</taxon>
        <taxon>Asteroideae</taxon>
        <taxon>Heliantheae alliance</taxon>
        <taxon>Tageteae</taxon>
        <taxon>Tagetes</taxon>
    </lineage>
</organism>
<accession>A0AAD8NYJ2</accession>
<dbReference type="FunFam" id="1.10.10.60:FF:000009">
    <property type="entry name" value="transcription factor MYB1R1"/>
    <property type="match status" value="1"/>
</dbReference>
<evidence type="ECO:0000256" key="6">
    <source>
        <dbReference type="SAM" id="MobiDB-lite"/>
    </source>
</evidence>
<dbReference type="NCBIfam" id="TIGR01557">
    <property type="entry name" value="myb_SHAQKYF"/>
    <property type="match status" value="1"/>
</dbReference>
<dbReference type="FunFam" id="1.10.10.60:FF:000154">
    <property type="entry name" value="Transcription factor SRM1"/>
    <property type="match status" value="1"/>
</dbReference>
<evidence type="ECO:0000313" key="11">
    <source>
        <dbReference type="Proteomes" id="UP001229421"/>
    </source>
</evidence>
<dbReference type="GO" id="GO:0048262">
    <property type="term" value="P:determination of dorsal/ventral asymmetry"/>
    <property type="evidence" value="ECO:0007669"/>
    <property type="project" value="UniProtKB-ARBA"/>
</dbReference>
<dbReference type="InterPro" id="IPR001005">
    <property type="entry name" value="SANT/Myb"/>
</dbReference>
<gene>
    <name evidence="10" type="ORF">QVD17_20798</name>
</gene>
<proteinExistence type="predicted"/>
<evidence type="ECO:0000256" key="3">
    <source>
        <dbReference type="ARBA" id="ARBA00023125"/>
    </source>
</evidence>
<protein>
    <submittedName>
        <fullName evidence="10">Uncharacterized protein</fullName>
    </submittedName>
</protein>
<dbReference type="InterPro" id="IPR017930">
    <property type="entry name" value="Myb_dom"/>
</dbReference>
<name>A0AAD8NYJ2_TARER</name>
<dbReference type="Pfam" id="PF00249">
    <property type="entry name" value="Myb_DNA-binding"/>
    <property type="match status" value="2"/>
</dbReference>
<dbReference type="InterPro" id="IPR006447">
    <property type="entry name" value="Myb_dom_plants"/>
</dbReference>
<feature type="region of interest" description="Disordered" evidence="6">
    <location>
        <begin position="178"/>
        <end position="214"/>
    </location>
</feature>
<keyword evidence="2" id="KW-0805">Transcription regulation</keyword>
<reference evidence="10" key="1">
    <citation type="journal article" date="2023" name="bioRxiv">
        <title>Improved chromosome-level genome assembly for marigold (Tagetes erecta).</title>
        <authorList>
            <person name="Jiang F."/>
            <person name="Yuan L."/>
            <person name="Wang S."/>
            <person name="Wang H."/>
            <person name="Xu D."/>
            <person name="Wang A."/>
            <person name="Fan W."/>
        </authorList>
    </citation>
    <scope>NUCLEOTIDE SEQUENCE</scope>
    <source>
        <strain evidence="10">WSJ</strain>
        <tissue evidence="10">Leaf</tissue>
    </source>
</reference>
<dbReference type="Gene3D" id="1.10.10.60">
    <property type="entry name" value="Homeodomain-like"/>
    <property type="match status" value="2"/>
</dbReference>
<dbReference type="SMART" id="SM00717">
    <property type="entry name" value="SANT"/>
    <property type="match status" value="2"/>
</dbReference>
<keyword evidence="5" id="KW-0539">Nucleus</keyword>
<dbReference type="CDD" id="cd00167">
    <property type="entry name" value="SANT"/>
    <property type="match status" value="2"/>
</dbReference>
<sequence length="264" mass="28791">MSDKKVKDSVWSREQDIAFENALVTYHDEDDEDRWEKIAAEVPGNKSVDEIKHHYELLVEDVERIESGVVPLPVYSSSLDDSESHAGDGVTNKKGGNAGQNVGESNHGGKGSKSEQERRKGIAWTEEEHRLFLLGLEKYGKGDWRSISRNFVVTRTPTQVASHAQKYFIRLNSMNKDRRRSSIHDITSVNNGDVAVPQPPTNSSGKSSKPPTSVNMYGGTAIGQPVVGTPVNLAPPTHMAGYGVGTSAAPGAPSNMDPRASRLR</sequence>
<dbReference type="Proteomes" id="UP001229421">
    <property type="component" value="Unassembled WGS sequence"/>
</dbReference>
<feature type="domain" description="HTH myb-type" evidence="9">
    <location>
        <begin position="116"/>
        <end position="172"/>
    </location>
</feature>
<evidence type="ECO:0000256" key="2">
    <source>
        <dbReference type="ARBA" id="ARBA00023015"/>
    </source>
</evidence>
<comment type="caution">
    <text evidence="10">The sequence shown here is derived from an EMBL/GenBank/DDBJ whole genome shotgun (WGS) entry which is preliminary data.</text>
</comment>
<feature type="region of interest" description="Disordered" evidence="6">
    <location>
        <begin position="76"/>
        <end position="120"/>
    </location>
</feature>
<evidence type="ECO:0000256" key="5">
    <source>
        <dbReference type="ARBA" id="ARBA00023242"/>
    </source>
</evidence>
<keyword evidence="11" id="KW-1185">Reference proteome</keyword>
<feature type="domain" description="SANT" evidence="8">
    <location>
        <begin position="124"/>
        <end position="172"/>
    </location>
</feature>
<dbReference type="InterPro" id="IPR009057">
    <property type="entry name" value="Homeodomain-like_sf"/>
</dbReference>
<keyword evidence="4" id="KW-0804">Transcription</keyword>
<dbReference type="GO" id="GO:0003677">
    <property type="term" value="F:DNA binding"/>
    <property type="evidence" value="ECO:0007669"/>
    <property type="project" value="UniProtKB-KW"/>
</dbReference>
<evidence type="ECO:0000259" key="9">
    <source>
        <dbReference type="PROSITE" id="PS51294"/>
    </source>
</evidence>
<dbReference type="PANTHER" id="PTHR44042:SF66">
    <property type="entry name" value="MYB FAMILY TRANSCRIPTION FACTOR"/>
    <property type="match status" value="1"/>
</dbReference>
<evidence type="ECO:0000313" key="10">
    <source>
        <dbReference type="EMBL" id="KAK1425446.1"/>
    </source>
</evidence>